<keyword evidence="3" id="KW-1185">Reference proteome</keyword>
<dbReference type="InterPro" id="IPR003779">
    <property type="entry name" value="CMD-like"/>
</dbReference>
<dbReference type="InterPro" id="IPR004675">
    <property type="entry name" value="AhpD_core"/>
</dbReference>
<reference evidence="3" key="1">
    <citation type="submission" date="2015-10" db="EMBL/GenBank/DDBJ databases">
        <title>Niche specialization of a soil ammonia-oxidizing archaeon, Candidatus Nitrosocosmicus oleophilus.</title>
        <authorList>
            <person name="Jung M.-Y."/>
            <person name="Rhee S.-K."/>
        </authorList>
    </citation>
    <scope>NUCLEOTIDE SEQUENCE [LARGE SCALE GENOMIC DNA]</scope>
    <source>
        <strain evidence="3">MY3</strain>
    </source>
</reference>
<proteinExistence type="predicted"/>
<dbReference type="Pfam" id="PF02627">
    <property type="entry name" value="CMD"/>
    <property type="match status" value="1"/>
</dbReference>
<dbReference type="SUPFAM" id="SSF69118">
    <property type="entry name" value="AhpD-like"/>
    <property type="match status" value="1"/>
</dbReference>
<dbReference type="OrthoDB" id="111898at2157"/>
<dbReference type="Proteomes" id="UP000058925">
    <property type="component" value="Chromosome"/>
</dbReference>
<organism evidence="2 3">
    <name type="scientific">Candidatus Nitrosocosmicus oleophilus</name>
    <dbReference type="NCBI Taxonomy" id="1353260"/>
    <lineage>
        <taxon>Archaea</taxon>
        <taxon>Nitrososphaerota</taxon>
        <taxon>Nitrososphaeria</taxon>
        <taxon>Nitrososphaerales</taxon>
        <taxon>Nitrososphaeraceae</taxon>
        <taxon>Candidatus Nitrosocosmicus</taxon>
    </lineage>
</organism>
<dbReference type="AlphaFoldDB" id="A0A654M0U0"/>
<evidence type="ECO:0000313" key="3">
    <source>
        <dbReference type="Proteomes" id="UP000058925"/>
    </source>
</evidence>
<sequence>MNYEETVKEIEDTFGIIPGFMKDAPQDILIQMWPLFKKYQMGESIIPQKYREMMMLAAAAATKCPYCQTYHKEVCKMLGATDEELNELAAIIGMTSFWSNVLHVQNYDYNKFVQELKQMGEHVSKKGNP</sequence>
<evidence type="ECO:0000313" key="2">
    <source>
        <dbReference type="EMBL" id="ALI36213.1"/>
    </source>
</evidence>
<protein>
    <submittedName>
        <fullName evidence="2">Carboxymuconolactone decarboxylase family protein</fullName>
    </submittedName>
</protein>
<gene>
    <name evidence="2" type="ORF">NMY3_02011</name>
</gene>
<dbReference type="NCBIfam" id="TIGR00778">
    <property type="entry name" value="ahpD_dom"/>
    <property type="match status" value="1"/>
</dbReference>
<dbReference type="GeneID" id="60421994"/>
<dbReference type="EMBL" id="CP012850">
    <property type="protein sequence ID" value="ALI36213.1"/>
    <property type="molecule type" value="Genomic_DNA"/>
</dbReference>
<dbReference type="RefSeq" id="WP_196815526.1">
    <property type="nucleotide sequence ID" value="NZ_CP012850.1"/>
</dbReference>
<dbReference type="GO" id="GO:0051920">
    <property type="term" value="F:peroxiredoxin activity"/>
    <property type="evidence" value="ECO:0007669"/>
    <property type="project" value="InterPro"/>
</dbReference>
<feature type="domain" description="Carboxymuconolactone decarboxylase-like" evidence="1">
    <location>
        <begin position="34"/>
        <end position="103"/>
    </location>
</feature>
<evidence type="ECO:0000259" key="1">
    <source>
        <dbReference type="Pfam" id="PF02627"/>
    </source>
</evidence>
<dbReference type="Gene3D" id="1.20.1290.10">
    <property type="entry name" value="AhpD-like"/>
    <property type="match status" value="1"/>
</dbReference>
<dbReference type="InterPro" id="IPR029032">
    <property type="entry name" value="AhpD-like"/>
</dbReference>
<name>A0A654M0U0_9ARCH</name>
<dbReference type="KEGG" id="taa:NMY3_02011"/>
<accession>A0A654M0U0</accession>